<evidence type="ECO:0000256" key="5">
    <source>
        <dbReference type="ARBA" id="ARBA00023136"/>
    </source>
</evidence>
<evidence type="ECO:0000256" key="1">
    <source>
        <dbReference type="ARBA" id="ARBA00004651"/>
    </source>
</evidence>
<feature type="transmembrane region" description="Helical" evidence="6">
    <location>
        <begin position="6"/>
        <end position="27"/>
    </location>
</feature>
<protein>
    <recommendedName>
        <fullName evidence="7">Sulfatase N-terminal domain-containing protein</fullName>
    </recommendedName>
</protein>
<sequence length="494" mass="52507">MTLHSHIFQVVVAALALVCGGAALDALVHPRPRHGLRSVPGLVINAGVLLGVFGAILALCGNPLVACALSLGLGALFTVASNAKNTMLGEPLLFSDLALIGAVFRHPQFYLSAVAPWQRAVASLVALALVALLCLLFRADGVMHLAGLALALGAVGMLAILQGSPAFRAIAATPDPHGDVARHGLVPVLLLYWRRWRDTRDPPPCPASGRPARGDAPELVVVIQCESFADPADLFDDAALALPGLDAARGLAWQHGRLHVSGFGAYTMRTEYGVLFGREEAELGFRRFDPFLTAQGEGSWALPARLRPAGWDSAFLHPHDMRFYGRDRIMPAGGFARLVGETHFAPPAPDQGRYVTDAEMTDVILDTVQAASAPTLLYAVTIENHGPWAGEGQEELVPGYLRLVRNSDAMLARLADGLAALARQRGKPAALVFFGDHCPSIPGATTPAGKRHTPFVIMRFDDAGQPMRGDDTAADLTPAGLHHAILDMMLEPAR</sequence>
<evidence type="ECO:0000256" key="6">
    <source>
        <dbReference type="SAM" id="Phobius"/>
    </source>
</evidence>
<feature type="transmembrane region" description="Helical" evidence="6">
    <location>
        <begin position="142"/>
        <end position="161"/>
    </location>
</feature>
<dbReference type="Proteomes" id="UP001184150">
    <property type="component" value="Unassembled WGS sequence"/>
</dbReference>
<reference evidence="8 9" key="1">
    <citation type="submission" date="2023-07" db="EMBL/GenBank/DDBJ databases">
        <title>Sorghum-associated microbial communities from plants grown in Nebraska, USA.</title>
        <authorList>
            <person name="Schachtman D."/>
        </authorList>
    </citation>
    <scope>NUCLEOTIDE SEQUENCE [LARGE SCALE GENOMIC DNA]</scope>
    <source>
        <strain evidence="8 9">DS1027</strain>
    </source>
</reference>
<evidence type="ECO:0000256" key="2">
    <source>
        <dbReference type="ARBA" id="ARBA00022475"/>
    </source>
</evidence>
<dbReference type="PANTHER" id="PTHR47371">
    <property type="entry name" value="LIPOTEICHOIC ACID SYNTHASE"/>
    <property type="match status" value="1"/>
</dbReference>
<proteinExistence type="predicted"/>
<dbReference type="PANTHER" id="PTHR47371:SF3">
    <property type="entry name" value="PHOSPHOGLYCEROL TRANSFERASE I"/>
    <property type="match status" value="1"/>
</dbReference>
<keyword evidence="9" id="KW-1185">Reference proteome</keyword>
<name>A0ABU1MQ75_9SPHN</name>
<evidence type="ECO:0000313" key="8">
    <source>
        <dbReference type="EMBL" id="MDR6512505.1"/>
    </source>
</evidence>
<organism evidence="8 9">
    <name type="scientific">Novosphingobium capsulatum</name>
    <dbReference type="NCBI Taxonomy" id="13688"/>
    <lineage>
        <taxon>Bacteria</taxon>
        <taxon>Pseudomonadati</taxon>
        <taxon>Pseudomonadota</taxon>
        <taxon>Alphaproteobacteria</taxon>
        <taxon>Sphingomonadales</taxon>
        <taxon>Sphingomonadaceae</taxon>
        <taxon>Novosphingobium</taxon>
    </lineage>
</organism>
<evidence type="ECO:0000313" key="9">
    <source>
        <dbReference type="Proteomes" id="UP001184150"/>
    </source>
</evidence>
<keyword evidence="4 6" id="KW-1133">Transmembrane helix</keyword>
<keyword evidence="5 6" id="KW-0472">Membrane</keyword>
<comment type="subcellular location">
    <subcellularLocation>
        <location evidence="1">Cell membrane</location>
        <topology evidence="1">Multi-pass membrane protein</topology>
    </subcellularLocation>
</comment>
<dbReference type="CDD" id="cd16015">
    <property type="entry name" value="LTA_synthase"/>
    <property type="match status" value="1"/>
</dbReference>
<dbReference type="EMBL" id="JAVDRD010000010">
    <property type="protein sequence ID" value="MDR6512505.1"/>
    <property type="molecule type" value="Genomic_DNA"/>
</dbReference>
<feature type="transmembrane region" description="Helical" evidence="6">
    <location>
        <begin position="117"/>
        <end position="137"/>
    </location>
</feature>
<accession>A0ABU1MQ75</accession>
<feature type="transmembrane region" description="Helical" evidence="6">
    <location>
        <begin position="63"/>
        <end position="80"/>
    </location>
</feature>
<dbReference type="InterPro" id="IPR000917">
    <property type="entry name" value="Sulfatase_N"/>
</dbReference>
<feature type="transmembrane region" description="Helical" evidence="6">
    <location>
        <begin position="39"/>
        <end position="57"/>
    </location>
</feature>
<dbReference type="Gene3D" id="3.40.720.10">
    <property type="entry name" value="Alkaline Phosphatase, subunit A"/>
    <property type="match status" value="1"/>
</dbReference>
<dbReference type="RefSeq" id="WP_309806039.1">
    <property type="nucleotide sequence ID" value="NZ_JAVDRD010000010.1"/>
</dbReference>
<feature type="domain" description="Sulfatase N-terminal" evidence="7">
    <location>
        <begin position="219"/>
        <end position="482"/>
    </location>
</feature>
<dbReference type="Pfam" id="PF00884">
    <property type="entry name" value="Sulfatase"/>
    <property type="match status" value="1"/>
</dbReference>
<dbReference type="InterPro" id="IPR017850">
    <property type="entry name" value="Alkaline_phosphatase_core_sf"/>
</dbReference>
<gene>
    <name evidence="8" type="ORF">J2792_003390</name>
</gene>
<comment type="caution">
    <text evidence="8">The sequence shown here is derived from an EMBL/GenBank/DDBJ whole genome shotgun (WGS) entry which is preliminary data.</text>
</comment>
<evidence type="ECO:0000256" key="3">
    <source>
        <dbReference type="ARBA" id="ARBA00022692"/>
    </source>
</evidence>
<dbReference type="SUPFAM" id="SSF53649">
    <property type="entry name" value="Alkaline phosphatase-like"/>
    <property type="match status" value="1"/>
</dbReference>
<dbReference type="InterPro" id="IPR050448">
    <property type="entry name" value="OpgB/LTA_synthase_biosynth"/>
</dbReference>
<keyword evidence="2" id="KW-1003">Cell membrane</keyword>
<keyword evidence="3 6" id="KW-0812">Transmembrane</keyword>
<evidence type="ECO:0000256" key="4">
    <source>
        <dbReference type="ARBA" id="ARBA00022989"/>
    </source>
</evidence>
<evidence type="ECO:0000259" key="7">
    <source>
        <dbReference type="Pfam" id="PF00884"/>
    </source>
</evidence>